<reference evidence="1 2" key="2">
    <citation type="submission" date="2020-04" db="EMBL/GenBank/DDBJ databases">
        <title>Complete genome sequence of Alteromonas pelagimontana 5.12T.</title>
        <authorList>
            <person name="Sinha R.K."/>
            <person name="Krishnan K.P."/>
            <person name="Kurian J.P."/>
        </authorList>
    </citation>
    <scope>NUCLEOTIDE SEQUENCE [LARGE SCALE GENOMIC DNA]</scope>
    <source>
        <strain evidence="1 2">5.12</strain>
    </source>
</reference>
<dbReference type="KEGG" id="apel:CA267_018170"/>
<keyword evidence="2" id="KW-1185">Reference proteome</keyword>
<evidence type="ECO:0000313" key="2">
    <source>
        <dbReference type="Proteomes" id="UP000219285"/>
    </source>
</evidence>
<reference evidence="2" key="1">
    <citation type="submission" date="2014-12" db="EMBL/GenBank/DDBJ databases">
        <title>Complete genome sequence of a multi-drug resistant Klebsiella pneumoniae.</title>
        <authorList>
            <person name="Hua X."/>
            <person name="Chen Q."/>
            <person name="Li X."/>
            <person name="Feng Y."/>
            <person name="Ruan Z."/>
            <person name="Yu Y."/>
        </authorList>
    </citation>
    <scope>NUCLEOTIDE SEQUENCE [LARGE SCALE GENOMIC DNA]</scope>
    <source>
        <strain evidence="2">5.12</strain>
    </source>
</reference>
<dbReference type="RefSeq" id="WP_097349134.1">
    <property type="nucleotide sequence ID" value="NZ_CP052766.1"/>
</dbReference>
<dbReference type="AlphaFoldDB" id="A0A6M4MHQ0"/>
<name>A0A6M4MHQ0_9ALTE</name>
<evidence type="ECO:0000313" key="1">
    <source>
        <dbReference type="EMBL" id="QJR82542.1"/>
    </source>
</evidence>
<dbReference type="OrthoDB" id="10005780at2"/>
<sequence>MSVSFFDKSRNFSCAMEKQDITETMRRKIMSSFYFGGYCTVDGQTVRDFDALLKICHNSRQTTERLESA</sequence>
<dbReference type="Proteomes" id="UP000219285">
    <property type="component" value="Chromosome"/>
</dbReference>
<gene>
    <name evidence="1" type="ORF">CA267_018170</name>
</gene>
<accession>A0A6M4MHQ0</accession>
<proteinExistence type="predicted"/>
<dbReference type="EMBL" id="CP052766">
    <property type="protein sequence ID" value="QJR82542.1"/>
    <property type="molecule type" value="Genomic_DNA"/>
</dbReference>
<protein>
    <submittedName>
        <fullName evidence="1">Uncharacterized protein</fullName>
    </submittedName>
</protein>
<organism evidence="1 2">
    <name type="scientific">Alteromonas pelagimontana</name>
    <dbReference type="NCBI Taxonomy" id="1858656"/>
    <lineage>
        <taxon>Bacteria</taxon>
        <taxon>Pseudomonadati</taxon>
        <taxon>Pseudomonadota</taxon>
        <taxon>Gammaproteobacteria</taxon>
        <taxon>Alteromonadales</taxon>
        <taxon>Alteromonadaceae</taxon>
        <taxon>Alteromonas/Salinimonas group</taxon>
        <taxon>Alteromonas</taxon>
    </lineage>
</organism>